<keyword evidence="7" id="KW-1133">Transmembrane helix</keyword>
<dbReference type="InterPro" id="IPR009051">
    <property type="entry name" value="Helical_ferredxn"/>
</dbReference>
<feature type="compositionally biased region" description="Acidic residues" evidence="6">
    <location>
        <begin position="1151"/>
        <end position="1170"/>
    </location>
</feature>
<feature type="domain" description="4Fe-4S ferredoxin-type" evidence="8">
    <location>
        <begin position="375"/>
        <end position="407"/>
    </location>
</feature>
<evidence type="ECO:0000313" key="10">
    <source>
        <dbReference type="Proteomes" id="UP000291838"/>
    </source>
</evidence>
<evidence type="ECO:0000256" key="6">
    <source>
        <dbReference type="SAM" id="MobiDB-lite"/>
    </source>
</evidence>
<dbReference type="PANTHER" id="PTHR43255">
    <property type="entry name" value="IRON-SULFUR-BINDING OXIDOREDUCTASE FADF-RELATED-RELATED"/>
    <property type="match status" value="1"/>
</dbReference>
<dbReference type="EMBL" id="SDWS01000007">
    <property type="protein sequence ID" value="RYB89545.1"/>
    <property type="molecule type" value="Genomic_DNA"/>
</dbReference>
<feature type="compositionally biased region" description="Low complexity" evidence="6">
    <location>
        <begin position="971"/>
        <end position="985"/>
    </location>
</feature>
<dbReference type="Pfam" id="PF13187">
    <property type="entry name" value="Fer4_9"/>
    <property type="match status" value="1"/>
</dbReference>
<feature type="transmembrane region" description="Helical" evidence="7">
    <location>
        <begin position="69"/>
        <end position="90"/>
    </location>
</feature>
<evidence type="ECO:0000256" key="3">
    <source>
        <dbReference type="ARBA" id="ARBA00023002"/>
    </source>
</evidence>
<keyword evidence="4" id="KW-0408">Iron</keyword>
<feature type="compositionally biased region" description="Low complexity" evidence="6">
    <location>
        <begin position="898"/>
        <end position="909"/>
    </location>
</feature>
<comment type="caution">
    <text evidence="9">The sequence shown here is derived from an EMBL/GenBank/DDBJ whole genome shotgun (WGS) entry which is preliminary data.</text>
</comment>
<feature type="compositionally biased region" description="Low complexity" evidence="6">
    <location>
        <begin position="995"/>
        <end position="1020"/>
    </location>
</feature>
<organism evidence="9 10">
    <name type="scientific">Nocardioides glacieisoli</name>
    <dbReference type="NCBI Taxonomy" id="1168730"/>
    <lineage>
        <taxon>Bacteria</taxon>
        <taxon>Bacillati</taxon>
        <taxon>Actinomycetota</taxon>
        <taxon>Actinomycetes</taxon>
        <taxon>Propionibacteriales</taxon>
        <taxon>Nocardioidaceae</taxon>
        <taxon>Nocardioides</taxon>
    </lineage>
</organism>
<feature type="compositionally biased region" description="Low complexity" evidence="6">
    <location>
        <begin position="1058"/>
        <end position="1071"/>
    </location>
</feature>
<dbReference type="OrthoDB" id="9794954at2"/>
<keyword evidence="3" id="KW-0560">Oxidoreductase</keyword>
<feature type="compositionally biased region" description="Low complexity" evidence="6">
    <location>
        <begin position="762"/>
        <end position="775"/>
    </location>
</feature>
<evidence type="ECO:0000256" key="5">
    <source>
        <dbReference type="ARBA" id="ARBA00023014"/>
    </source>
</evidence>
<evidence type="ECO:0000259" key="8">
    <source>
        <dbReference type="PROSITE" id="PS51379"/>
    </source>
</evidence>
<evidence type="ECO:0000256" key="2">
    <source>
        <dbReference type="ARBA" id="ARBA00022723"/>
    </source>
</evidence>
<dbReference type="PANTHER" id="PTHR43255:SF1">
    <property type="entry name" value="IRON-SULFUR-BINDING OXIDOREDUCTASE FADF-RELATED"/>
    <property type="match status" value="1"/>
</dbReference>
<evidence type="ECO:0000313" key="9">
    <source>
        <dbReference type="EMBL" id="RYB89545.1"/>
    </source>
</evidence>
<dbReference type="InterPro" id="IPR017896">
    <property type="entry name" value="4Fe4S_Fe-S-bd"/>
</dbReference>
<feature type="compositionally biased region" description="Low complexity" evidence="6">
    <location>
        <begin position="1129"/>
        <end position="1143"/>
    </location>
</feature>
<feature type="compositionally biased region" description="Acidic residues" evidence="6">
    <location>
        <begin position="1073"/>
        <end position="1085"/>
    </location>
</feature>
<feature type="compositionally biased region" description="Low complexity" evidence="6">
    <location>
        <begin position="791"/>
        <end position="803"/>
    </location>
</feature>
<accession>A0A4Q2RPG3</accession>
<dbReference type="InterPro" id="IPR004017">
    <property type="entry name" value="Cys_rich_dom"/>
</dbReference>
<feature type="compositionally biased region" description="Basic and acidic residues" evidence="6">
    <location>
        <begin position="866"/>
        <end position="882"/>
    </location>
</feature>
<feature type="compositionally biased region" description="Low complexity" evidence="6">
    <location>
        <begin position="1175"/>
        <end position="1184"/>
    </location>
</feature>
<dbReference type="Proteomes" id="UP000291838">
    <property type="component" value="Unassembled WGS sequence"/>
</dbReference>
<dbReference type="SUPFAM" id="SSF46548">
    <property type="entry name" value="alpha-helical ferredoxin"/>
    <property type="match status" value="1"/>
</dbReference>
<feature type="compositionally biased region" description="Low complexity" evidence="6">
    <location>
        <begin position="1086"/>
        <end position="1096"/>
    </location>
</feature>
<feature type="compositionally biased region" description="Low complexity" evidence="6">
    <location>
        <begin position="955"/>
        <end position="964"/>
    </location>
</feature>
<evidence type="ECO:0000256" key="7">
    <source>
        <dbReference type="SAM" id="Phobius"/>
    </source>
</evidence>
<dbReference type="GO" id="GO:0051539">
    <property type="term" value="F:4 iron, 4 sulfur cluster binding"/>
    <property type="evidence" value="ECO:0007669"/>
    <property type="project" value="UniProtKB-KW"/>
</dbReference>
<dbReference type="InterPro" id="IPR017900">
    <property type="entry name" value="4Fe4S_Fe_S_CS"/>
</dbReference>
<reference evidence="9 10" key="1">
    <citation type="submission" date="2019-01" db="EMBL/GenBank/DDBJ databases">
        <title>Novel species of Nocardioides.</title>
        <authorList>
            <person name="Liu Q."/>
            <person name="Xin Y.-H."/>
        </authorList>
    </citation>
    <scope>NUCLEOTIDE SEQUENCE [LARGE SCALE GENOMIC DNA]</scope>
    <source>
        <strain evidence="9 10">HLT3-15</strain>
    </source>
</reference>
<keyword evidence="7" id="KW-0472">Membrane</keyword>
<dbReference type="Pfam" id="PF02754">
    <property type="entry name" value="CCG"/>
    <property type="match status" value="2"/>
</dbReference>
<dbReference type="PROSITE" id="PS00198">
    <property type="entry name" value="4FE4S_FER_1"/>
    <property type="match status" value="1"/>
</dbReference>
<evidence type="ECO:0000256" key="1">
    <source>
        <dbReference type="ARBA" id="ARBA00022485"/>
    </source>
</evidence>
<protein>
    <submittedName>
        <fullName evidence="9">4Fe-4S dicluster domain-containing protein</fullName>
    </submittedName>
</protein>
<evidence type="ECO:0000256" key="4">
    <source>
        <dbReference type="ARBA" id="ARBA00023004"/>
    </source>
</evidence>
<feature type="region of interest" description="Disordered" evidence="6">
    <location>
        <begin position="743"/>
        <end position="1203"/>
    </location>
</feature>
<gene>
    <name evidence="9" type="ORF">EUA06_16395</name>
</gene>
<keyword evidence="2" id="KW-0479">Metal-binding</keyword>
<feature type="transmembrane region" description="Helical" evidence="7">
    <location>
        <begin position="6"/>
        <end position="24"/>
    </location>
</feature>
<dbReference type="InterPro" id="IPR051460">
    <property type="entry name" value="HdrC_iron-sulfur_subunit"/>
</dbReference>
<keyword evidence="10" id="KW-1185">Reference proteome</keyword>
<name>A0A4Q2RPG3_9ACTN</name>
<keyword evidence="1" id="KW-0004">4Fe-4S</keyword>
<dbReference type="PROSITE" id="PS51379">
    <property type="entry name" value="4FE4S_FER_2"/>
    <property type="match status" value="2"/>
</dbReference>
<dbReference type="Gene3D" id="1.10.1060.10">
    <property type="entry name" value="Alpha-helical ferredoxin"/>
    <property type="match status" value="1"/>
</dbReference>
<dbReference type="RefSeq" id="WP_129477723.1">
    <property type="nucleotide sequence ID" value="NZ_SDWS01000007.1"/>
</dbReference>
<feature type="domain" description="4Fe-4S ferredoxin-type" evidence="8">
    <location>
        <begin position="293"/>
        <end position="323"/>
    </location>
</feature>
<feature type="compositionally biased region" description="Pro residues" evidence="6">
    <location>
        <begin position="856"/>
        <end position="865"/>
    </location>
</feature>
<dbReference type="GO" id="GO:0046872">
    <property type="term" value="F:metal ion binding"/>
    <property type="evidence" value="ECO:0007669"/>
    <property type="project" value="UniProtKB-KW"/>
</dbReference>
<dbReference type="AlphaFoldDB" id="A0A4Q2RPG3"/>
<feature type="transmembrane region" description="Helical" evidence="7">
    <location>
        <begin position="206"/>
        <end position="226"/>
    </location>
</feature>
<proteinExistence type="predicted"/>
<sequence length="1203" mass="127608">MQMFAIVVSFALTVAAVAMLVPAVRRMLGVIRSGQPDTSRGENPSGRAVTMLKETFLHTRMLQWHWVGIMHWFVYAAFLFLSTAVLAAYFQLFEPSFAWPLIGHWYPYEWFSELIGLLSTVGIVYLIVYRQRHHPRSEGRKSRFFGSNFWQAYFVEALALLEGGAILFVRAAEWKLDEDAGRSHYPIASWIGDAFYSNDPETLYNVIYAIAAFKIALAMIWLMVIARNITMGIAWHRFTAWFNIYFKREADGTTALGAMKPLTSAGKPITLDDIDDLDEDSVLGVGKAEDFSWKGILDFTTCTECGRCQSQCPAWNTEKPLSPKLLITALRDHTYAKHDGVEGHAERALVGSGTKGESAGAGTDVLDYFYNPEDAPFVIDEDVLWSCTSCGACVQQCPVDIEHVDHIMDMRRYQLLVESNFPAELNQLFKGLENKGNPWNMSASARMDWAKGLDFDVPVVGEDLESLESVDWLFWVGCAGAYEDRAKKTTRAVAELLDMAGISFGVLGNGETCTGDPARRAGNEFVFQGLAQQNVETFKEYKVKKVVSTCAHCFNTLKNEYKDFGIELEVVHHTQLLNRLVREGKLTPVKEGAGAAKRSITYHDPCYLGRHNEVYSPPRELLQVLPGAEVIEMERNSERSFCCGAGGARMWMEENLGERINMNRTREAVGTGADQIAVGCPFCRVMLSDGLTSQQASGDAREEVEVLDVAQMLLASVKGEQATKAAPAAAPAAAAAAPAAGAASSASSGDVATKDEPEAGDVTITEDTVTETADAGPAAKASGGTSLFDTPAPEAEAAAEPAAGGSLFDLGGSEPEPAPAAEAPQDEDPAGPVAEEKPAATDLGSSGSLFDVGTPEPEPAPAAEPEPPKDEAPAEPVAEEKPAATTDLGTGGSLFDIAAPEPTESADTTAEPEPEPDPEPEAAVAVESPSDSKPTEPAAPTQQADLGSGSLFDIEAPAPAAGAPAEEEPEPAVAGESPSDSTSSEPEPEAPVDVESPSDSTSSEPEPAAASSGTTSAPATDVDLSSVGSLFDIETPAAVESPSDSMPSEPKAEPEPESPAAVESPSDSAPSEPEPEPESEPEAPVDVESPSDSTPSEPEPERDSAPSAPPSGADLSKAALFAEPEDGDAPAAEEPAAESSPEPDSAKTEEPDTILDSDDDGGAEADEADEEKPAVKPAPAAESPGHTPRTDADISGSGSLFDL</sequence>
<feature type="compositionally biased region" description="Acidic residues" evidence="6">
    <location>
        <begin position="910"/>
        <end position="920"/>
    </location>
</feature>
<dbReference type="GO" id="GO:0016491">
    <property type="term" value="F:oxidoreductase activity"/>
    <property type="evidence" value="ECO:0007669"/>
    <property type="project" value="UniProtKB-KW"/>
</dbReference>
<keyword evidence="7" id="KW-0812">Transmembrane</keyword>
<feature type="transmembrane region" description="Helical" evidence="7">
    <location>
        <begin position="110"/>
        <end position="128"/>
    </location>
</feature>
<dbReference type="GO" id="GO:0005886">
    <property type="term" value="C:plasma membrane"/>
    <property type="evidence" value="ECO:0007669"/>
    <property type="project" value="TreeGrafter"/>
</dbReference>
<keyword evidence="5" id="KW-0411">Iron-sulfur</keyword>